<name>A0A7X4RVX7_9VIBR</name>
<dbReference type="EMBL" id="WEKT01000043">
    <property type="protein sequence ID" value="MZI95018.1"/>
    <property type="molecule type" value="Genomic_DNA"/>
</dbReference>
<dbReference type="RefSeq" id="WP_161157498.1">
    <property type="nucleotide sequence ID" value="NZ_WEKT01000043.1"/>
</dbReference>
<keyword evidence="4" id="KW-1185">Reference proteome</keyword>
<proteinExistence type="inferred from homology"/>
<evidence type="ECO:0000256" key="1">
    <source>
        <dbReference type="ARBA" id="ARBA00007689"/>
    </source>
</evidence>
<comment type="caution">
    <text evidence="3">The sequence shown here is derived from an EMBL/GenBank/DDBJ whole genome shotgun (WGS) entry which is preliminary data.</text>
</comment>
<accession>A0A7X4RVX7</accession>
<dbReference type="SUPFAM" id="SSF54909">
    <property type="entry name" value="Dimeric alpha+beta barrel"/>
    <property type="match status" value="1"/>
</dbReference>
<dbReference type="AlphaFoldDB" id="A0A7X4RVX7"/>
<dbReference type="Pfam" id="PF03795">
    <property type="entry name" value="YCII"/>
    <property type="match status" value="1"/>
</dbReference>
<dbReference type="Proteomes" id="UP000462621">
    <property type="component" value="Unassembled WGS sequence"/>
</dbReference>
<dbReference type="PANTHER" id="PTHR37828:SF1">
    <property type="entry name" value="YCII-RELATED DOMAIN-CONTAINING PROTEIN"/>
    <property type="match status" value="1"/>
</dbReference>
<dbReference type="Gene3D" id="3.30.70.1060">
    <property type="entry name" value="Dimeric alpha+beta barrel"/>
    <property type="match status" value="1"/>
</dbReference>
<reference evidence="3 4" key="1">
    <citation type="submission" date="2019-10" db="EMBL/GenBank/DDBJ databases">
        <title>Vibrio sp. nov. isolated from a shrimp pond.</title>
        <authorList>
            <person name="Gomez-Gil B."/>
            <person name="Enciso-Ibarra J."/>
            <person name="Enciso-Ibarra K."/>
            <person name="Bolan-Mejia C."/>
        </authorList>
    </citation>
    <scope>NUCLEOTIDE SEQUENCE [LARGE SCALE GENOMIC DNA]</scope>
    <source>
        <strain evidence="3 4">CAIM 722</strain>
    </source>
</reference>
<sequence>MNSYLVHMIREFDASEELYQEHYNYLYALRDEGRLGLAGPYNNVQGGAYVFQANSLEEAEATAKTDPLVVAGIAQFVIFEWQAQQL</sequence>
<evidence type="ECO:0000259" key="2">
    <source>
        <dbReference type="Pfam" id="PF03795"/>
    </source>
</evidence>
<feature type="domain" description="YCII-related" evidence="2">
    <location>
        <begin position="13"/>
        <end position="81"/>
    </location>
</feature>
<gene>
    <name evidence="3" type="ORF">F9817_17715</name>
</gene>
<organism evidence="3 4">
    <name type="scientific">Vibrio eleionomae</name>
    <dbReference type="NCBI Taxonomy" id="2653505"/>
    <lineage>
        <taxon>Bacteria</taxon>
        <taxon>Pseudomonadati</taxon>
        <taxon>Pseudomonadota</taxon>
        <taxon>Gammaproteobacteria</taxon>
        <taxon>Vibrionales</taxon>
        <taxon>Vibrionaceae</taxon>
        <taxon>Vibrio</taxon>
    </lineage>
</organism>
<comment type="similarity">
    <text evidence="1">Belongs to the YciI family.</text>
</comment>
<evidence type="ECO:0000313" key="4">
    <source>
        <dbReference type="Proteomes" id="UP000462621"/>
    </source>
</evidence>
<evidence type="ECO:0000313" key="3">
    <source>
        <dbReference type="EMBL" id="MZI95018.1"/>
    </source>
</evidence>
<dbReference type="InterPro" id="IPR011008">
    <property type="entry name" value="Dimeric_a/b-barrel"/>
</dbReference>
<dbReference type="InterPro" id="IPR005545">
    <property type="entry name" value="YCII"/>
</dbReference>
<protein>
    <recommendedName>
        <fullName evidence="2">YCII-related domain-containing protein</fullName>
    </recommendedName>
</protein>
<dbReference type="PANTHER" id="PTHR37828">
    <property type="entry name" value="GSR2449 PROTEIN"/>
    <property type="match status" value="1"/>
</dbReference>